<evidence type="ECO:0000313" key="2">
    <source>
        <dbReference type="Proteomes" id="UP000280759"/>
    </source>
</evidence>
<protein>
    <submittedName>
        <fullName evidence="1">Uncharacterized protein</fullName>
    </submittedName>
</protein>
<accession>A0A3P5YAW7</accession>
<reference evidence="1 2" key="1">
    <citation type="submission" date="2018-10" db="EMBL/GenBank/DDBJ databases">
        <authorList>
            <consortium name="Molecular Microbiology and Infection Unit (UMMI)"/>
            <person name="Machado M."/>
        </authorList>
    </citation>
    <scope>NUCLEOTIDE SEQUENCE [LARGE SCALE GENOMIC DNA]</scope>
    <source>
        <strain evidence="1">FMV2238.02</strain>
    </source>
</reference>
<organism evidence="1 2">
    <name type="scientific">Streptococcus canis</name>
    <dbReference type="NCBI Taxonomy" id="1329"/>
    <lineage>
        <taxon>Bacteria</taxon>
        <taxon>Bacillati</taxon>
        <taxon>Bacillota</taxon>
        <taxon>Bacilli</taxon>
        <taxon>Lactobacillales</taxon>
        <taxon>Streptococcaceae</taxon>
        <taxon>Streptococcus</taxon>
    </lineage>
</organism>
<dbReference type="Proteomes" id="UP000280759">
    <property type="component" value="Unassembled WGS sequence"/>
</dbReference>
<dbReference type="RefSeq" id="WP_125074572.1">
    <property type="nucleotide sequence ID" value="NZ_JAGQEU010000013.1"/>
</dbReference>
<name>A0A3P5YAW7_STRCB</name>
<dbReference type="EMBL" id="UXEP01000025">
    <property type="protein sequence ID" value="VDC43134.1"/>
    <property type="molecule type" value="Genomic_DNA"/>
</dbReference>
<evidence type="ECO:0000313" key="1">
    <source>
        <dbReference type="EMBL" id="VDC43134.1"/>
    </source>
</evidence>
<gene>
    <name evidence="1" type="ORF">FMV2238Y02_16210</name>
</gene>
<sequence length="212" mass="25254">MKEMQSLKQFVIEQVSFFGIDDTQKNFKKIYTKAKRILESWDYWQDAPTKVIERNRTKLFTQEQLQKLKFNMETYLLKQSSKYDYKHYLKLTSQITEQVGAMEDDTENEHHPLNLSPQAFDKMMMQASSDDPYYISQVSREEKLEVMMTALFERFFTPLDINLWNKDISLVEGARLADDPLQVISSLEYQLAKERLDAPNKCHYYSRKRDIS</sequence>
<proteinExistence type="predicted"/>
<keyword evidence="2" id="KW-1185">Reference proteome</keyword>
<dbReference type="AlphaFoldDB" id="A0A3P5YAW7"/>